<evidence type="ECO:0000313" key="3">
    <source>
        <dbReference type="Proteomes" id="UP000316304"/>
    </source>
</evidence>
<dbReference type="InterPro" id="IPR011330">
    <property type="entry name" value="Glyco_hydro/deAcase_b/a-brl"/>
</dbReference>
<dbReference type="PROSITE" id="PS51677">
    <property type="entry name" value="NODB"/>
    <property type="match status" value="1"/>
</dbReference>
<dbReference type="Pfam" id="PF01522">
    <property type="entry name" value="Polysacc_deac_1"/>
    <property type="match status" value="1"/>
</dbReference>
<dbReference type="EMBL" id="SJPT01000007">
    <property type="protein sequence ID" value="TWU21229.1"/>
    <property type="molecule type" value="Genomic_DNA"/>
</dbReference>
<reference evidence="2 3" key="1">
    <citation type="submission" date="2019-02" db="EMBL/GenBank/DDBJ databases">
        <title>Deep-cultivation of Planctomycetes and their phenomic and genomic characterization uncovers novel biology.</title>
        <authorList>
            <person name="Wiegand S."/>
            <person name="Jogler M."/>
            <person name="Boedeker C."/>
            <person name="Pinto D."/>
            <person name="Vollmers J."/>
            <person name="Rivas-Marin E."/>
            <person name="Kohn T."/>
            <person name="Peeters S.H."/>
            <person name="Heuer A."/>
            <person name="Rast P."/>
            <person name="Oberbeckmann S."/>
            <person name="Bunk B."/>
            <person name="Jeske O."/>
            <person name="Meyerdierks A."/>
            <person name="Storesund J.E."/>
            <person name="Kallscheuer N."/>
            <person name="Luecker S."/>
            <person name="Lage O.M."/>
            <person name="Pohl T."/>
            <person name="Merkel B.J."/>
            <person name="Hornburger P."/>
            <person name="Mueller R.-W."/>
            <person name="Bruemmer F."/>
            <person name="Labrenz M."/>
            <person name="Spormann A.M."/>
            <person name="Op Den Camp H."/>
            <person name="Overmann J."/>
            <person name="Amann R."/>
            <person name="Jetten M.S.M."/>
            <person name="Mascher T."/>
            <person name="Medema M.H."/>
            <person name="Devos D.P."/>
            <person name="Kaster A.-K."/>
            <person name="Ovreas L."/>
            <person name="Rohde M."/>
            <person name="Galperin M.Y."/>
            <person name="Jogler C."/>
        </authorList>
    </citation>
    <scope>NUCLEOTIDE SEQUENCE [LARGE SCALE GENOMIC DNA]</scope>
    <source>
        <strain evidence="2 3">Pla52o</strain>
    </source>
</reference>
<protein>
    <submittedName>
        <fullName evidence="2">Peptidoglycan deacetylase</fullName>
        <ecNumber evidence="2">3.5.1.-</ecNumber>
    </submittedName>
</protein>
<dbReference type="SUPFAM" id="SSF88713">
    <property type="entry name" value="Glycoside hydrolase/deacetylase"/>
    <property type="match status" value="1"/>
</dbReference>
<gene>
    <name evidence="2" type="primary">pgdA</name>
    <name evidence="2" type="ORF">Pla52o_42630</name>
</gene>
<organism evidence="2 3">
    <name type="scientific">Novipirellula galeiformis</name>
    <dbReference type="NCBI Taxonomy" id="2528004"/>
    <lineage>
        <taxon>Bacteria</taxon>
        <taxon>Pseudomonadati</taxon>
        <taxon>Planctomycetota</taxon>
        <taxon>Planctomycetia</taxon>
        <taxon>Pirellulales</taxon>
        <taxon>Pirellulaceae</taxon>
        <taxon>Novipirellula</taxon>
    </lineage>
</organism>
<dbReference type="EC" id="3.5.1.-" evidence="2"/>
<keyword evidence="3" id="KW-1185">Reference proteome</keyword>
<dbReference type="OrthoDB" id="258610at2"/>
<dbReference type="InterPro" id="IPR045235">
    <property type="entry name" value="PuuE_HpPgdA-like"/>
</dbReference>
<dbReference type="InterPro" id="IPR014344">
    <property type="entry name" value="XrtA_polysacc_deacetyl"/>
</dbReference>
<dbReference type="GO" id="GO:0005975">
    <property type="term" value="P:carbohydrate metabolic process"/>
    <property type="evidence" value="ECO:0007669"/>
    <property type="project" value="InterPro"/>
</dbReference>
<proteinExistence type="predicted"/>
<dbReference type="InterPro" id="IPR022560">
    <property type="entry name" value="DUF3473"/>
</dbReference>
<keyword evidence="2" id="KW-0378">Hydrolase</keyword>
<dbReference type="Gene3D" id="3.20.20.370">
    <property type="entry name" value="Glycoside hydrolase/deacetylase"/>
    <property type="match status" value="1"/>
</dbReference>
<name>A0A5C6CEJ3_9BACT</name>
<dbReference type="Proteomes" id="UP000316304">
    <property type="component" value="Unassembled WGS sequence"/>
</dbReference>
<feature type="domain" description="NodB homology" evidence="1">
    <location>
        <begin position="30"/>
        <end position="285"/>
    </location>
</feature>
<comment type="caution">
    <text evidence="2">The sequence shown here is derived from an EMBL/GenBank/DDBJ whole genome shotgun (WGS) entry which is preliminary data.</text>
</comment>
<dbReference type="NCBIfam" id="TIGR03006">
    <property type="entry name" value="pepcterm_polyde"/>
    <property type="match status" value="1"/>
</dbReference>
<evidence type="ECO:0000259" key="1">
    <source>
        <dbReference type="PROSITE" id="PS51677"/>
    </source>
</evidence>
<dbReference type="GO" id="GO:0016810">
    <property type="term" value="F:hydrolase activity, acting on carbon-nitrogen (but not peptide) bonds"/>
    <property type="evidence" value="ECO:0007669"/>
    <property type="project" value="InterPro"/>
</dbReference>
<dbReference type="InterPro" id="IPR002509">
    <property type="entry name" value="NODB_dom"/>
</dbReference>
<sequence>MSLPPPLPHILSVDVEDYFQVSAFEHRITRDEWPTLPCRVEASTDRLLQLFADHDVHGTFFVLGWVARRYPELVRRIAQAGHELASHGYWHRLVYDLTPEAFRQDIRDSREAIGDAAGVAVTAYRAPSFSITERSMWALDVLVEEGFTVDSSIFPIRHDRYGVPDARPEVHQRQTAAGPIVEVPPTVGTLGKFKVPIGGGYFRLFPLAVTQRAIDSVAAQQRPAMLYLHPWEIDPDQPRIEGVGMRSRFRHYVGLRRTESRLRSLLQSHRFTTMSNVLAQLAISK</sequence>
<dbReference type="Pfam" id="PF11959">
    <property type="entry name" value="DUF3473"/>
    <property type="match status" value="1"/>
</dbReference>
<dbReference type="PANTHER" id="PTHR47561:SF1">
    <property type="entry name" value="POLYSACCHARIDE DEACETYLASE FAMILY PROTEIN (AFU_ORTHOLOGUE AFUA_6G05030)"/>
    <property type="match status" value="1"/>
</dbReference>
<dbReference type="RefSeq" id="WP_146596319.1">
    <property type="nucleotide sequence ID" value="NZ_SJPT01000007.1"/>
</dbReference>
<evidence type="ECO:0000313" key="2">
    <source>
        <dbReference type="EMBL" id="TWU21229.1"/>
    </source>
</evidence>
<accession>A0A5C6CEJ3</accession>
<dbReference type="CDD" id="cd10941">
    <property type="entry name" value="CE4_PuuE_HpPgdA_like_2"/>
    <property type="match status" value="1"/>
</dbReference>
<dbReference type="AlphaFoldDB" id="A0A5C6CEJ3"/>
<dbReference type="PANTHER" id="PTHR47561">
    <property type="entry name" value="POLYSACCHARIDE DEACETYLASE FAMILY PROTEIN (AFU_ORTHOLOGUE AFUA_6G05030)"/>
    <property type="match status" value="1"/>
</dbReference>